<keyword evidence="2" id="KW-1185">Reference proteome</keyword>
<dbReference type="Proteomes" id="UP000602050">
    <property type="component" value="Unassembled WGS sequence"/>
</dbReference>
<sequence length="176" mass="19975">MRLYKIQNGNYLSQGKVLSVINEKEEVIGLVTKEDIPGYEKNHVFSFTAHTDGSKAIVGIKKNGLARLVVTKYGVITENGDYELKEKVGNNIFYFCVTGVLGETSIRIEEDWDGMLEVKADGVVIASVKEKDLHGIFQFEDEIQENDLLFAITVLMFFMKKIYDDDAKLLEWLLLN</sequence>
<name>A0A8J2X9W5_9BACI</name>
<reference evidence="1" key="1">
    <citation type="journal article" date="2014" name="Int. J. Syst. Evol. Microbiol.">
        <title>Complete genome sequence of Corynebacterium casei LMG S-19264T (=DSM 44701T), isolated from a smear-ripened cheese.</title>
        <authorList>
            <consortium name="US DOE Joint Genome Institute (JGI-PGF)"/>
            <person name="Walter F."/>
            <person name="Albersmeier A."/>
            <person name="Kalinowski J."/>
            <person name="Ruckert C."/>
        </authorList>
    </citation>
    <scope>NUCLEOTIDE SEQUENCE</scope>
    <source>
        <strain evidence="1">CGMCC 1.12360</strain>
    </source>
</reference>
<gene>
    <name evidence="1" type="ORF">GCM10010978_26490</name>
</gene>
<organism evidence="1 2">
    <name type="scientific">Compostibacillus humi</name>
    <dbReference type="NCBI Taxonomy" id="1245525"/>
    <lineage>
        <taxon>Bacteria</taxon>
        <taxon>Bacillati</taxon>
        <taxon>Bacillota</taxon>
        <taxon>Bacilli</taxon>
        <taxon>Bacillales</taxon>
        <taxon>Bacillaceae</taxon>
        <taxon>Compostibacillus</taxon>
    </lineage>
</organism>
<dbReference type="RefSeq" id="WP_188392899.1">
    <property type="nucleotide sequence ID" value="NZ_BMEV01000060.1"/>
</dbReference>
<evidence type="ECO:0000313" key="2">
    <source>
        <dbReference type="Proteomes" id="UP000602050"/>
    </source>
</evidence>
<comment type="caution">
    <text evidence="1">The sequence shown here is derived from an EMBL/GenBank/DDBJ whole genome shotgun (WGS) entry which is preliminary data.</text>
</comment>
<evidence type="ECO:0000313" key="1">
    <source>
        <dbReference type="EMBL" id="GFZ85005.1"/>
    </source>
</evidence>
<reference evidence="1" key="2">
    <citation type="submission" date="2020-09" db="EMBL/GenBank/DDBJ databases">
        <authorList>
            <person name="Sun Q."/>
            <person name="Zhou Y."/>
        </authorList>
    </citation>
    <scope>NUCLEOTIDE SEQUENCE</scope>
    <source>
        <strain evidence="1">CGMCC 1.12360</strain>
    </source>
</reference>
<accession>A0A8J2X9W5</accession>
<dbReference type="EMBL" id="BMEV01000060">
    <property type="protein sequence ID" value="GFZ85005.1"/>
    <property type="molecule type" value="Genomic_DNA"/>
</dbReference>
<dbReference type="AlphaFoldDB" id="A0A8J2X9W5"/>
<proteinExistence type="predicted"/>
<protein>
    <submittedName>
        <fullName evidence="1">Uncharacterized protein</fullName>
    </submittedName>
</protein>